<dbReference type="RefSeq" id="WP_263062255.1">
    <property type="nucleotide sequence ID" value="NZ_JAOUSE010000064.1"/>
</dbReference>
<name>A0ABT2WIW0_9BACI</name>
<keyword evidence="3 6" id="KW-0055">Arginine biosynthesis</keyword>
<dbReference type="NCBIfam" id="TIGR00838">
    <property type="entry name" value="argH"/>
    <property type="match status" value="1"/>
</dbReference>
<dbReference type="SUPFAM" id="SSF48557">
    <property type="entry name" value="L-aspartase-like"/>
    <property type="match status" value="1"/>
</dbReference>
<reference evidence="9 10" key="1">
    <citation type="submission" date="2022-10" db="EMBL/GenBank/DDBJ databases">
        <title>Description of Fervidibacillus gen. nov. in the family Fervidibacillaceae fam. nov. with two species, Fervidibacillus albus sp. nov., and Fervidibacillus halotolerans sp. nov., isolated from tidal flat sediments.</title>
        <authorList>
            <person name="Kwon K.K."/>
            <person name="Yang S.-H."/>
        </authorList>
    </citation>
    <scope>NUCLEOTIDE SEQUENCE [LARGE SCALE GENOMIC DNA]</scope>
    <source>
        <strain evidence="9 10">DSM 23332</strain>
    </source>
</reference>
<evidence type="ECO:0000256" key="6">
    <source>
        <dbReference type="HAMAP-Rule" id="MF_00006"/>
    </source>
</evidence>
<gene>
    <name evidence="6 9" type="primary">argH</name>
    <name evidence="9" type="ORF">OEV82_14420</name>
</gene>
<protein>
    <recommendedName>
        <fullName evidence="2 6">Argininosuccinate lyase</fullName>
        <shortName evidence="6">ASAL</shortName>
        <ecNumber evidence="2 6">4.3.2.1</ecNumber>
    </recommendedName>
    <alternativeName>
        <fullName evidence="6">Arginosuccinase</fullName>
    </alternativeName>
</protein>
<proteinExistence type="inferred from homology"/>
<dbReference type="Gene3D" id="1.10.40.30">
    <property type="entry name" value="Fumarase/aspartase (C-terminal domain)"/>
    <property type="match status" value="1"/>
</dbReference>
<comment type="catalytic activity">
    <reaction evidence="6">
        <text>2-(N(omega)-L-arginino)succinate = fumarate + L-arginine</text>
        <dbReference type="Rhea" id="RHEA:24020"/>
        <dbReference type="ChEBI" id="CHEBI:29806"/>
        <dbReference type="ChEBI" id="CHEBI:32682"/>
        <dbReference type="ChEBI" id="CHEBI:57472"/>
        <dbReference type="EC" id="4.3.2.1"/>
    </reaction>
</comment>
<dbReference type="Proteomes" id="UP001208656">
    <property type="component" value="Unassembled WGS sequence"/>
</dbReference>
<evidence type="ECO:0000256" key="5">
    <source>
        <dbReference type="ARBA" id="ARBA00023239"/>
    </source>
</evidence>
<keyword evidence="6" id="KW-0963">Cytoplasm</keyword>
<keyword evidence="5 6" id="KW-0456">Lyase</keyword>
<dbReference type="PRINTS" id="PR00145">
    <property type="entry name" value="ARGSUCLYASE"/>
</dbReference>
<dbReference type="Gene3D" id="1.20.200.10">
    <property type="entry name" value="Fumarase/aspartase (Central domain)"/>
    <property type="match status" value="1"/>
</dbReference>
<evidence type="ECO:0000256" key="3">
    <source>
        <dbReference type="ARBA" id="ARBA00022571"/>
    </source>
</evidence>
<dbReference type="PANTHER" id="PTHR43814">
    <property type="entry name" value="ARGININOSUCCINATE LYASE"/>
    <property type="match status" value="1"/>
</dbReference>
<dbReference type="PRINTS" id="PR00149">
    <property type="entry name" value="FUMRATELYASE"/>
</dbReference>
<evidence type="ECO:0000313" key="9">
    <source>
        <dbReference type="EMBL" id="MCU9595623.1"/>
    </source>
</evidence>
<dbReference type="Gene3D" id="1.10.275.10">
    <property type="entry name" value="Fumarase/aspartase (N-terminal domain)"/>
    <property type="match status" value="1"/>
</dbReference>
<dbReference type="EC" id="4.3.2.1" evidence="2 6"/>
<comment type="caution">
    <text evidence="9">The sequence shown here is derived from an EMBL/GenBank/DDBJ whole genome shotgun (WGS) entry which is preliminary data.</text>
</comment>
<dbReference type="InterPro" id="IPR000362">
    <property type="entry name" value="Fumarate_lyase_fam"/>
</dbReference>
<keyword evidence="10" id="KW-1185">Reference proteome</keyword>
<evidence type="ECO:0000256" key="2">
    <source>
        <dbReference type="ARBA" id="ARBA00012338"/>
    </source>
</evidence>
<evidence type="ECO:0000313" key="10">
    <source>
        <dbReference type="Proteomes" id="UP001208656"/>
    </source>
</evidence>
<feature type="domain" description="Fumarate lyase N-terminal" evidence="7">
    <location>
        <begin position="80"/>
        <end position="307"/>
    </location>
</feature>
<dbReference type="InterPro" id="IPR022761">
    <property type="entry name" value="Fumarate_lyase_N"/>
</dbReference>
<dbReference type="CDD" id="cd01359">
    <property type="entry name" value="Argininosuccinate_lyase"/>
    <property type="match status" value="1"/>
</dbReference>
<comment type="subcellular location">
    <subcellularLocation>
        <location evidence="6">Cytoplasm</location>
    </subcellularLocation>
</comment>
<organism evidence="9 10">
    <name type="scientific">Pallidibacillus thermolactis</name>
    <dbReference type="NCBI Taxonomy" id="251051"/>
    <lineage>
        <taxon>Bacteria</taxon>
        <taxon>Bacillati</taxon>
        <taxon>Bacillota</taxon>
        <taxon>Bacilli</taxon>
        <taxon>Bacillales</taxon>
        <taxon>Bacillaceae</taxon>
        <taxon>Pallidibacillus</taxon>
    </lineage>
</organism>
<evidence type="ECO:0000256" key="1">
    <source>
        <dbReference type="ARBA" id="ARBA00004941"/>
    </source>
</evidence>
<accession>A0ABT2WIW0</accession>
<dbReference type="InterPro" id="IPR008948">
    <property type="entry name" value="L-Aspartase-like"/>
</dbReference>
<dbReference type="Pfam" id="PF00206">
    <property type="entry name" value="Lyase_1"/>
    <property type="match status" value="1"/>
</dbReference>
<feature type="domain" description="Argininosuccinate lyase C-terminal" evidence="8">
    <location>
        <begin position="371"/>
        <end position="449"/>
    </location>
</feature>
<sequence>MKSYRSHIIEREGTEFPSQTYKEIVLKPAFNQAKRHFIKPMLQIHLAHIIMLVEEGIVKKGEATKIIRAIRKINVEEVEQAHYDSRFEDLFFQIEHFLIKEAGDIAGNLHIARSRNDMGIAIYRMTLREKILELIESALELRESLINLSSEHINTIMIGYTHTQQAQPTTIGHYLNAMTDLLTRDIDRLKAAYNNVNRSSMGAAALTTSGFPVNRKRMQQLLGFEQLIDNSWDAVAGADYIGETATVVQLAAINLGRSIQDFLLWGTQEFDAFKLAAPYVQISSIMPQKRNPVSIEHMRSLLSSVVGNSQTVLTMMHNTPFGDIVDTEDDMQPYMWKAIETLQGVYRLLSSVLTTMEVNKRKLLNRAKESFANVTELADTLVRTNHIPFRKAHEIVSSTVQDLVIQKKESINNLTLDILNKHAERIIGRKLNLTEEALKKALDPQHFVQIRTLEGGPSPERMTKTIEIREKEQQQLQQWLKGKYQFLQTACRSIENIVKEWIGNN</sequence>
<dbReference type="GO" id="GO:0004056">
    <property type="term" value="F:argininosuccinate lyase activity"/>
    <property type="evidence" value="ECO:0007669"/>
    <property type="project" value="UniProtKB-EC"/>
</dbReference>
<comment type="pathway">
    <text evidence="1 6">Amino-acid biosynthesis; L-arginine biosynthesis; L-arginine from L-ornithine and carbamoyl phosphate: step 3/3.</text>
</comment>
<dbReference type="EMBL" id="JAOUSE010000064">
    <property type="protein sequence ID" value="MCU9595623.1"/>
    <property type="molecule type" value="Genomic_DNA"/>
</dbReference>
<dbReference type="PANTHER" id="PTHR43814:SF1">
    <property type="entry name" value="ARGININOSUCCINATE LYASE"/>
    <property type="match status" value="1"/>
</dbReference>
<dbReference type="HAMAP" id="MF_00006">
    <property type="entry name" value="Arg_succ_lyase"/>
    <property type="match status" value="1"/>
</dbReference>
<dbReference type="InterPro" id="IPR029419">
    <property type="entry name" value="Arg_succ_lyase_C"/>
</dbReference>
<evidence type="ECO:0000256" key="4">
    <source>
        <dbReference type="ARBA" id="ARBA00022605"/>
    </source>
</evidence>
<comment type="similarity">
    <text evidence="6">Belongs to the lyase 1 family. Argininosuccinate lyase subfamily.</text>
</comment>
<evidence type="ECO:0000259" key="8">
    <source>
        <dbReference type="Pfam" id="PF14698"/>
    </source>
</evidence>
<dbReference type="InterPro" id="IPR009049">
    <property type="entry name" value="Argininosuccinate_lyase"/>
</dbReference>
<keyword evidence="4 6" id="KW-0028">Amino-acid biosynthesis</keyword>
<evidence type="ECO:0000259" key="7">
    <source>
        <dbReference type="Pfam" id="PF00206"/>
    </source>
</evidence>
<dbReference type="Pfam" id="PF14698">
    <property type="entry name" value="ASL_C2"/>
    <property type="match status" value="1"/>
</dbReference>
<dbReference type="InterPro" id="IPR024083">
    <property type="entry name" value="Fumarase/histidase_N"/>
</dbReference>